<dbReference type="PANTHER" id="PTHR12110">
    <property type="entry name" value="HYDROXYPYRUVATE ISOMERASE"/>
    <property type="match status" value="1"/>
</dbReference>
<dbReference type="AlphaFoldDB" id="A0A5B9E7U3"/>
<dbReference type="OrthoDB" id="107325at2"/>
<protein>
    <submittedName>
        <fullName evidence="3">Sugar phosphate isomerase/epimerase</fullName>
    </submittedName>
</protein>
<gene>
    <name evidence="3" type="ORF">FTW19_10130</name>
</gene>
<evidence type="ECO:0000313" key="4">
    <source>
        <dbReference type="Proteomes" id="UP000321820"/>
    </source>
</evidence>
<dbReference type="RefSeq" id="WP_147647513.1">
    <property type="nucleotide sequence ID" value="NZ_CP042806.1"/>
</dbReference>
<feature type="domain" description="Xylose isomerase-like TIM barrel" evidence="2">
    <location>
        <begin position="217"/>
        <end position="306"/>
    </location>
</feature>
<dbReference type="KEGG" id="talb:FTW19_10130"/>
<feature type="compositionally biased region" description="Basic and acidic residues" evidence="1">
    <location>
        <begin position="260"/>
        <end position="270"/>
    </location>
</feature>
<evidence type="ECO:0000313" key="3">
    <source>
        <dbReference type="EMBL" id="QEE28323.1"/>
    </source>
</evidence>
<dbReference type="InterPro" id="IPR013022">
    <property type="entry name" value="Xyl_isomerase-like_TIM-brl"/>
</dbReference>
<organism evidence="3 4">
    <name type="scientific">Terriglobus albidus</name>
    <dbReference type="NCBI Taxonomy" id="1592106"/>
    <lineage>
        <taxon>Bacteria</taxon>
        <taxon>Pseudomonadati</taxon>
        <taxon>Acidobacteriota</taxon>
        <taxon>Terriglobia</taxon>
        <taxon>Terriglobales</taxon>
        <taxon>Acidobacteriaceae</taxon>
        <taxon>Terriglobus</taxon>
    </lineage>
</organism>
<dbReference type="PANTHER" id="PTHR12110:SF41">
    <property type="entry name" value="INOSOSE DEHYDRATASE"/>
    <property type="match status" value="1"/>
</dbReference>
<feature type="region of interest" description="Disordered" evidence="1">
    <location>
        <begin position="260"/>
        <end position="279"/>
    </location>
</feature>
<sequence>MRYSRREFGKLAISSLPVAAAVAANPARLFAATKPNSKFNGVQIGVISYSYRQMPQHGVLDDLKYMVENGINACELETIQEEWAGAPKRPMMQRPAGPPPAAGAPRPSGPRPEMAEYNEALTKWRTTMPISKYEELRKIYADAGVWIYAFKAGLTMRMPDAEFDYVFNAAKACGANHVTMEMPDGQPELTKRIGEFGAKHKMMIGYHAHLQALPTTWDEACAQSPYNGINLDLGHYTAAGNKDQIEFVKKHHDRITSMHLKDRKSKEHGEANTPWGEGDTPLKEVLQLMKKEGYKFPATIEVEYPIPADSDSVKEVGKCLAYAKAALA</sequence>
<evidence type="ECO:0000259" key="2">
    <source>
        <dbReference type="Pfam" id="PF01261"/>
    </source>
</evidence>
<accession>A0A5B9E7U3</accession>
<dbReference type="InterPro" id="IPR036237">
    <property type="entry name" value="Xyl_isomerase-like_sf"/>
</dbReference>
<proteinExistence type="predicted"/>
<dbReference type="SUPFAM" id="SSF51658">
    <property type="entry name" value="Xylose isomerase-like"/>
    <property type="match status" value="1"/>
</dbReference>
<reference evidence="3 4" key="1">
    <citation type="submission" date="2019-08" db="EMBL/GenBank/DDBJ databases">
        <title>Complete genome sequence of Terriglobus albidus strain ORNL.</title>
        <authorList>
            <person name="Podar M."/>
        </authorList>
    </citation>
    <scope>NUCLEOTIDE SEQUENCE [LARGE SCALE GENOMIC DNA]</scope>
    <source>
        <strain evidence="3 4">ORNL</strain>
    </source>
</reference>
<dbReference type="Pfam" id="PF01261">
    <property type="entry name" value="AP_endonuc_2"/>
    <property type="match status" value="1"/>
</dbReference>
<name>A0A5B9E7U3_9BACT</name>
<keyword evidence="3" id="KW-0413">Isomerase</keyword>
<dbReference type="EMBL" id="CP042806">
    <property type="protein sequence ID" value="QEE28323.1"/>
    <property type="molecule type" value="Genomic_DNA"/>
</dbReference>
<dbReference type="Gene3D" id="3.20.20.150">
    <property type="entry name" value="Divalent-metal-dependent TIM barrel enzymes"/>
    <property type="match status" value="1"/>
</dbReference>
<keyword evidence="4" id="KW-1185">Reference proteome</keyword>
<feature type="region of interest" description="Disordered" evidence="1">
    <location>
        <begin position="89"/>
        <end position="112"/>
    </location>
</feature>
<dbReference type="GO" id="GO:0016853">
    <property type="term" value="F:isomerase activity"/>
    <property type="evidence" value="ECO:0007669"/>
    <property type="project" value="UniProtKB-KW"/>
</dbReference>
<evidence type="ECO:0000256" key="1">
    <source>
        <dbReference type="SAM" id="MobiDB-lite"/>
    </source>
</evidence>
<dbReference type="Proteomes" id="UP000321820">
    <property type="component" value="Chromosome"/>
</dbReference>
<dbReference type="InterPro" id="IPR050312">
    <property type="entry name" value="IolE/XylAMocC-like"/>
</dbReference>
<feature type="compositionally biased region" description="Pro residues" evidence="1">
    <location>
        <begin position="96"/>
        <end position="110"/>
    </location>
</feature>